<evidence type="ECO:0000313" key="1">
    <source>
        <dbReference type="EMBL" id="SHG87287.1"/>
    </source>
</evidence>
<dbReference type="PROSITE" id="PS51257">
    <property type="entry name" value="PROKAR_LIPOPROTEIN"/>
    <property type="match status" value="1"/>
</dbReference>
<dbReference type="STRING" id="299255.SAMN02745129_0995"/>
<dbReference type="OrthoDB" id="6238758at2"/>
<sequence>MRKALLLTAAFAVTACQPDLTQKAELAEKAEHQPNGKAATGLCDFYQGPCPGSADGSLVMTPAHAPSERPLSLSLNLPDGEQVQSARIEGRDMFMGVIPVRFDDSGEAEVIYGSCASGYMVWRLWVTSEDKDGTEITRYFDWLADSTKPAS</sequence>
<dbReference type="RefSeq" id="WP_067654595.1">
    <property type="nucleotide sequence ID" value="NZ_FQXG01000001.1"/>
</dbReference>
<keyword evidence="2" id="KW-1185">Reference proteome</keyword>
<proteinExistence type="predicted"/>
<dbReference type="Proteomes" id="UP000184268">
    <property type="component" value="Unassembled WGS sequence"/>
</dbReference>
<protein>
    <recommendedName>
        <fullName evidence="3">Lipoprotein</fullName>
    </recommendedName>
</protein>
<dbReference type="AlphaFoldDB" id="A0A1M5NCS2"/>
<gene>
    <name evidence="1" type="ORF">SAMN02745129_0995</name>
</gene>
<reference evidence="1 2" key="1">
    <citation type="submission" date="2016-11" db="EMBL/GenBank/DDBJ databases">
        <authorList>
            <person name="Jaros S."/>
            <person name="Januszkiewicz K."/>
            <person name="Wedrychowicz H."/>
        </authorList>
    </citation>
    <scope>NUCLEOTIDE SEQUENCE [LARGE SCALE GENOMIC DNA]</scope>
    <source>
        <strain evidence="1 2">DSM 16917</strain>
    </source>
</reference>
<accession>A0A1M5NCS2</accession>
<evidence type="ECO:0008006" key="3">
    <source>
        <dbReference type="Google" id="ProtNLM"/>
    </source>
</evidence>
<organism evidence="1 2">
    <name type="scientific">Ferrimonas marina</name>
    <dbReference type="NCBI Taxonomy" id="299255"/>
    <lineage>
        <taxon>Bacteria</taxon>
        <taxon>Pseudomonadati</taxon>
        <taxon>Pseudomonadota</taxon>
        <taxon>Gammaproteobacteria</taxon>
        <taxon>Alteromonadales</taxon>
        <taxon>Ferrimonadaceae</taxon>
        <taxon>Ferrimonas</taxon>
    </lineage>
</organism>
<name>A0A1M5NCS2_9GAMM</name>
<evidence type="ECO:0000313" key="2">
    <source>
        <dbReference type="Proteomes" id="UP000184268"/>
    </source>
</evidence>
<dbReference type="EMBL" id="FQXG01000001">
    <property type="protein sequence ID" value="SHG87287.1"/>
    <property type="molecule type" value="Genomic_DNA"/>
</dbReference>